<dbReference type="InterPro" id="IPR050907">
    <property type="entry name" value="SRSF"/>
</dbReference>
<feature type="compositionally biased region" description="Pro residues" evidence="2">
    <location>
        <begin position="199"/>
        <end position="212"/>
    </location>
</feature>
<keyword evidence="1" id="KW-0694">RNA-binding</keyword>
<dbReference type="SMART" id="SM00360">
    <property type="entry name" value="RRM"/>
    <property type="match status" value="1"/>
</dbReference>
<dbReference type="OrthoDB" id="1099063at2759"/>
<feature type="compositionally biased region" description="Pro residues" evidence="2">
    <location>
        <begin position="223"/>
        <end position="234"/>
    </location>
</feature>
<dbReference type="SUPFAM" id="SSF54928">
    <property type="entry name" value="RNA-binding domain, RBD"/>
    <property type="match status" value="1"/>
</dbReference>
<reference evidence="4 5" key="1">
    <citation type="submission" date="2019-03" db="EMBL/GenBank/DDBJ databases">
        <title>Rhodosporidium diobovatum UCD-FST 08-225 genome sequencing, assembly, and annotation.</title>
        <authorList>
            <person name="Fakankun I.U."/>
            <person name="Fristensky B."/>
            <person name="Levin D.B."/>
        </authorList>
    </citation>
    <scope>NUCLEOTIDE SEQUENCE [LARGE SCALE GENOMIC DNA]</scope>
    <source>
        <strain evidence="4 5">UCD-FST 08-225</strain>
    </source>
</reference>
<comment type="caution">
    <text evidence="4">The sequence shown here is derived from an EMBL/GenBank/DDBJ whole genome shotgun (WGS) entry which is preliminary data.</text>
</comment>
<dbReference type="InterPro" id="IPR035979">
    <property type="entry name" value="RBD_domain_sf"/>
</dbReference>
<sequence>MSDAGAPPDTLAPAPDLGNGPAPPAPPSSTGSGVVFDTGPRHPNDAAPGRLTKGGSLLTGGYLAHKIYVGNLPDSATLADLEDCFGQIGPCTCVLKRGFGFVEYVDPAHAQEAVAKYHEGHFLGSQIKVELSLARQPATKDDLQKLQTRNAPGSDRPSDPRKPMWINGGPGGRGGGPGRGGRGGSGGPADFPRDRGYGPPAPGYGPPGPGYGPPRFDERPPYDRPPPPGYGPPPREFDRYGPPPLGPPMAPPPPGYGPPVDRPPYDPYYDRAPAYPPPYPAPVPGYPPPAAAPYDRPPYPAAAPPPPGAPGARDPYAAERYPPGPPGSGRSPVVPPRGSVPPVDPARAPYPPLDPYARPPPHDMPPSGAYDPRDERGAGARYQPYPPRDERGYGGRSPTRSAPPLERRRSMSPRRNGASDPYGRPDPYGPPPPGPGGYAPYDARGPPPMPQTGYGPPPGGRSPPRYPLVDEYVPRR</sequence>
<evidence type="ECO:0000259" key="3">
    <source>
        <dbReference type="PROSITE" id="PS50102"/>
    </source>
</evidence>
<dbReference type="Proteomes" id="UP000311382">
    <property type="component" value="Unassembled WGS sequence"/>
</dbReference>
<accession>A0A5C5FUX5</accession>
<feature type="domain" description="RRM" evidence="3">
    <location>
        <begin position="65"/>
        <end position="134"/>
    </location>
</feature>
<feature type="compositionally biased region" description="Pro residues" evidence="2">
    <location>
        <begin position="241"/>
        <end position="266"/>
    </location>
</feature>
<evidence type="ECO:0000313" key="4">
    <source>
        <dbReference type="EMBL" id="TNY19541.1"/>
    </source>
</evidence>
<feature type="compositionally biased region" description="Pro residues" evidence="2">
    <location>
        <begin position="274"/>
        <end position="309"/>
    </location>
</feature>
<dbReference type="GO" id="GO:0003723">
    <property type="term" value="F:RNA binding"/>
    <property type="evidence" value="ECO:0007669"/>
    <property type="project" value="UniProtKB-UniRule"/>
</dbReference>
<evidence type="ECO:0000313" key="5">
    <source>
        <dbReference type="Proteomes" id="UP000311382"/>
    </source>
</evidence>
<organism evidence="4 5">
    <name type="scientific">Rhodotorula diobovata</name>
    <dbReference type="NCBI Taxonomy" id="5288"/>
    <lineage>
        <taxon>Eukaryota</taxon>
        <taxon>Fungi</taxon>
        <taxon>Dikarya</taxon>
        <taxon>Basidiomycota</taxon>
        <taxon>Pucciniomycotina</taxon>
        <taxon>Microbotryomycetes</taxon>
        <taxon>Sporidiobolales</taxon>
        <taxon>Sporidiobolaceae</taxon>
        <taxon>Rhodotorula</taxon>
    </lineage>
</organism>
<dbReference type="Gene3D" id="3.30.70.330">
    <property type="match status" value="1"/>
</dbReference>
<feature type="region of interest" description="Disordered" evidence="2">
    <location>
        <begin position="1"/>
        <end position="51"/>
    </location>
</feature>
<dbReference type="PROSITE" id="PS50102">
    <property type="entry name" value="RRM"/>
    <property type="match status" value="1"/>
</dbReference>
<feature type="region of interest" description="Disordered" evidence="2">
    <location>
        <begin position="138"/>
        <end position="476"/>
    </location>
</feature>
<proteinExistence type="predicted"/>
<feature type="compositionally biased region" description="Pro residues" evidence="2">
    <location>
        <begin position="333"/>
        <end position="364"/>
    </location>
</feature>
<dbReference type="CDD" id="cd00590">
    <property type="entry name" value="RRM_SF"/>
    <property type="match status" value="1"/>
</dbReference>
<feature type="compositionally biased region" description="Low complexity" evidence="2">
    <location>
        <begin position="1"/>
        <end position="20"/>
    </location>
</feature>
<name>A0A5C5FUX5_9BASI</name>
<dbReference type="InterPro" id="IPR000504">
    <property type="entry name" value="RRM_dom"/>
</dbReference>
<dbReference type="STRING" id="5288.A0A5C5FUX5"/>
<dbReference type="EMBL" id="SOZI01000092">
    <property type="protein sequence ID" value="TNY19541.1"/>
    <property type="molecule type" value="Genomic_DNA"/>
</dbReference>
<protein>
    <recommendedName>
        <fullName evidence="3">RRM domain-containing protein</fullName>
    </recommendedName>
</protein>
<feature type="compositionally biased region" description="Gly residues" evidence="2">
    <location>
        <begin position="168"/>
        <end position="187"/>
    </location>
</feature>
<feature type="compositionally biased region" description="Pro residues" evidence="2">
    <location>
        <begin position="445"/>
        <end position="466"/>
    </location>
</feature>
<gene>
    <name evidence="4" type="ORF">DMC30DRAFT_300358</name>
</gene>
<dbReference type="PANTHER" id="PTHR23147">
    <property type="entry name" value="SERINE/ARGININE RICH SPLICING FACTOR"/>
    <property type="match status" value="1"/>
</dbReference>
<keyword evidence="5" id="KW-1185">Reference proteome</keyword>
<evidence type="ECO:0000256" key="2">
    <source>
        <dbReference type="SAM" id="MobiDB-lite"/>
    </source>
</evidence>
<evidence type="ECO:0000256" key="1">
    <source>
        <dbReference type="PROSITE-ProRule" id="PRU00176"/>
    </source>
</evidence>
<dbReference type="InterPro" id="IPR012677">
    <property type="entry name" value="Nucleotide-bd_a/b_plait_sf"/>
</dbReference>
<dbReference type="AlphaFoldDB" id="A0A5C5FUX5"/>
<dbReference type="Pfam" id="PF00076">
    <property type="entry name" value="RRM_1"/>
    <property type="match status" value="1"/>
</dbReference>